<dbReference type="Proteomes" id="UP000546642">
    <property type="component" value="Unassembled WGS sequence"/>
</dbReference>
<feature type="signal peptide" evidence="1">
    <location>
        <begin position="1"/>
        <end position="28"/>
    </location>
</feature>
<keyword evidence="3" id="KW-1185">Reference proteome</keyword>
<dbReference type="SUPFAM" id="SSF53474">
    <property type="entry name" value="alpha/beta-Hydrolases"/>
    <property type="match status" value="1"/>
</dbReference>
<comment type="caution">
    <text evidence="2">The sequence shown here is derived from an EMBL/GenBank/DDBJ whole genome shotgun (WGS) entry which is preliminary data.</text>
</comment>
<evidence type="ECO:0000313" key="2">
    <source>
        <dbReference type="EMBL" id="MBB6170996.1"/>
    </source>
</evidence>
<dbReference type="Pfam" id="PF01674">
    <property type="entry name" value="Lipase_2"/>
    <property type="match status" value="1"/>
</dbReference>
<name>A0A7W9YGS1_9ACTN</name>
<dbReference type="PANTHER" id="PTHR32015">
    <property type="entry name" value="FASTING INDUCED LIPASE"/>
    <property type="match status" value="1"/>
</dbReference>
<dbReference type="AlphaFoldDB" id="A0A7W9YGS1"/>
<reference evidence="2 3" key="1">
    <citation type="submission" date="2020-08" db="EMBL/GenBank/DDBJ databases">
        <title>Sequencing the genomes of 1000 actinobacteria strains.</title>
        <authorList>
            <person name="Klenk H.-P."/>
        </authorList>
    </citation>
    <scope>NUCLEOTIDE SEQUENCE [LARGE SCALE GENOMIC DNA]</scope>
    <source>
        <strain evidence="2 3">DSM 46659</strain>
    </source>
</reference>
<evidence type="ECO:0000256" key="1">
    <source>
        <dbReference type="SAM" id="SignalP"/>
    </source>
</evidence>
<protein>
    <submittedName>
        <fullName evidence="2">Triacylglycerol lipase</fullName>
        <ecNumber evidence="2">3.1.1.3</ecNumber>
    </submittedName>
</protein>
<dbReference type="EC" id="3.1.1.3" evidence="2"/>
<dbReference type="GO" id="GO:0004806">
    <property type="term" value="F:triacylglycerol lipase activity"/>
    <property type="evidence" value="ECO:0007669"/>
    <property type="project" value="UniProtKB-EC"/>
</dbReference>
<dbReference type="EMBL" id="JACHDS010000001">
    <property type="protein sequence ID" value="MBB6170996.1"/>
    <property type="molecule type" value="Genomic_DNA"/>
</dbReference>
<dbReference type="PANTHER" id="PTHR32015:SF1">
    <property type="entry name" value="LIPASE"/>
    <property type="match status" value="1"/>
</dbReference>
<dbReference type="InterPro" id="IPR002918">
    <property type="entry name" value="Lipase_EstA/Esterase_EstB"/>
</dbReference>
<dbReference type="InterPro" id="IPR029058">
    <property type="entry name" value="AB_hydrolase_fold"/>
</dbReference>
<organism evidence="2 3">
    <name type="scientific">Nocardiopsis mwathae</name>
    <dbReference type="NCBI Taxonomy" id="1472723"/>
    <lineage>
        <taxon>Bacteria</taxon>
        <taxon>Bacillati</taxon>
        <taxon>Actinomycetota</taxon>
        <taxon>Actinomycetes</taxon>
        <taxon>Streptosporangiales</taxon>
        <taxon>Nocardiopsidaceae</taxon>
        <taxon>Nocardiopsis</taxon>
    </lineage>
</organism>
<dbReference type="GO" id="GO:0016042">
    <property type="term" value="P:lipid catabolic process"/>
    <property type="evidence" value="ECO:0007669"/>
    <property type="project" value="InterPro"/>
</dbReference>
<evidence type="ECO:0000313" key="3">
    <source>
        <dbReference type="Proteomes" id="UP000546642"/>
    </source>
</evidence>
<keyword evidence="2" id="KW-0378">Hydrolase</keyword>
<dbReference type="Gene3D" id="3.40.50.1820">
    <property type="entry name" value="alpha/beta hydrolase"/>
    <property type="match status" value="1"/>
</dbReference>
<dbReference type="RefSeq" id="WP_184074070.1">
    <property type="nucleotide sequence ID" value="NZ_JACHDS010000001.1"/>
</dbReference>
<accession>A0A7W9YGS1</accession>
<feature type="chain" id="PRO_5030742192" evidence="1">
    <location>
        <begin position="29"/>
        <end position="227"/>
    </location>
</feature>
<sequence length="227" mass="24631">MRRLLTRLGAAAAAAALAFTLGPPAAQAAPADQPDPVVFVHGFVGKGSQWSSMRQDFLDNGYPADRLHVFTYDWTQSNRSTAEQLHDYITGVRVRTGATQVDVVTHSMGGLSSRWYIRYLGGADVVDDWVSIGGPNNGTRVAGFCSTLLTSCREMKRGSGFLGELNDGDPTPPGVTYTTFRSPCDLIISPVGSTRLDGATNHRTRCLEHISMMWDPGVIKAVRETIR</sequence>
<keyword evidence="1" id="KW-0732">Signal</keyword>
<gene>
    <name evidence="2" type="ORF">HNR23_001056</name>
</gene>
<proteinExistence type="predicted"/>